<protein>
    <submittedName>
        <fullName evidence="2">UPF0725 protein At3g44770-like</fullName>
    </submittedName>
</protein>
<reference evidence="2" key="2">
    <citation type="submission" date="2025-08" db="UniProtKB">
        <authorList>
            <consortium name="RefSeq"/>
        </authorList>
    </citation>
    <scope>IDENTIFICATION</scope>
    <source>
        <tissue evidence="2">Leaf</tissue>
    </source>
</reference>
<dbReference type="PANTHER" id="PTHR31260:SF32">
    <property type="match status" value="1"/>
</dbReference>
<sequence length="282" mass="33405">MGPYLHEEEEEQEDVDYIRQRNDSQCFDFYPDVRIPRTTGISPFYFGEEEEPPTEMVLYGRLGVHWFNFENNRNLGFIRIPKLNTEHPFSVTYYITVDVKDVDDSADHSLTLQTMVRRPLIDKFYLYMERCRIKPTTVERDTTSFNFFHSFVPDRFYQGPIPAFLSEPSEDAHDNDAMRFYEVPDMDIDKYDWLLLYAEFALLHVCEKAGSHSFLPEEIEMKNVLVETLETHTEPSLKLKSMNAIFHISFRANSCDYITVVRRTIDWVPGHMFLEVDCRKEI</sequence>
<dbReference type="PANTHER" id="PTHR31260">
    <property type="entry name" value="CYSTATIN/MONELLIN SUPERFAMILY PROTEIN"/>
    <property type="match status" value="1"/>
</dbReference>
<dbReference type="Proteomes" id="UP000694864">
    <property type="component" value="Chromosome 17"/>
</dbReference>
<accession>A0ABM0X4S3</accession>
<dbReference type="Pfam" id="PF04776">
    <property type="entry name" value="protein_MS5"/>
    <property type="match status" value="1"/>
</dbReference>
<dbReference type="RefSeq" id="XP_010480657.1">
    <property type="nucleotide sequence ID" value="XM_010482355.1"/>
</dbReference>
<dbReference type="GeneID" id="104759428"/>
<keyword evidence="1" id="KW-1185">Reference proteome</keyword>
<dbReference type="NCBIfam" id="TIGR01572">
    <property type="entry name" value="A_thl_para_3677"/>
    <property type="match status" value="1"/>
</dbReference>
<evidence type="ECO:0000313" key="1">
    <source>
        <dbReference type="Proteomes" id="UP000694864"/>
    </source>
</evidence>
<dbReference type="InterPro" id="IPR006462">
    <property type="entry name" value="MS5"/>
</dbReference>
<name>A0ABM0X4S3_CAMSA</name>
<evidence type="ECO:0000313" key="2">
    <source>
        <dbReference type="RefSeq" id="XP_010480657.1"/>
    </source>
</evidence>
<organism evidence="1 2">
    <name type="scientific">Camelina sativa</name>
    <name type="common">False flax</name>
    <name type="synonym">Myagrum sativum</name>
    <dbReference type="NCBI Taxonomy" id="90675"/>
    <lineage>
        <taxon>Eukaryota</taxon>
        <taxon>Viridiplantae</taxon>
        <taxon>Streptophyta</taxon>
        <taxon>Embryophyta</taxon>
        <taxon>Tracheophyta</taxon>
        <taxon>Spermatophyta</taxon>
        <taxon>Magnoliopsida</taxon>
        <taxon>eudicotyledons</taxon>
        <taxon>Gunneridae</taxon>
        <taxon>Pentapetalae</taxon>
        <taxon>rosids</taxon>
        <taxon>malvids</taxon>
        <taxon>Brassicales</taxon>
        <taxon>Brassicaceae</taxon>
        <taxon>Camelineae</taxon>
        <taxon>Camelina</taxon>
    </lineage>
</organism>
<proteinExistence type="predicted"/>
<reference evidence="1" key="1">
    <citation type="journal article" date="2014" name="Nat. Commun.">
        <title>The emerging biofuel crop Camelina sativa retains a highly undifferentiated hexaploid genome structure.</title>
        <authorList>
            <person name="Kagale S."/>
            <person name="Koh C."/>
            <person name="Nixon J."/>
            <person name="Bollina V."/>
            <person name="Clarke W.E."/>
            <person name="Tuteja R."/>
            <person name="Spillane C."/>
            <person name="Robinson S.J."/>
            <person name="Links M.G."/>
            <person name="Clarke C."/>
            <person name="Higgins E.E."/>
            <person name="Huebert T."/>
            <person name="Sharpe A.G."/>
            <person name="Parkin I.A."/>
        </authorList>
    </citation>
    <scope>NUCLEOTIDE SEQUENCE [LARGE SCALE GENOMIC DNA]</scope>
    <source>
        <strain evidence="1">cv. DH55</strain>
    </source>
</reference>
<gene>
    <name evidence="2" type="primary">LOC104759428</name>
</gene>